<evidence type="ECO:0000313" key="2">
    <source>
        <dbReference type="EMBL" id="ALO27604.1"/>
    </source>
</evidence>
<dbReference type="EMBL" id="CP012029">
    <property type="protein sequence ID" value="ALO27604.1"/>
    <property type="molecule type" value="Genomic_DNA"/>
</dbReference>
<dbReference type="SMART" id="SM00748">
    <property type="entry name" value="HEPN"/>
    <property type="match status" value="1"/>
</dbReference>
<dbReference type="InterPro" id="IPR007842">
    <property type="entry name" value="HEPN_dom"/>
</dbReference>
<dbReference type="AlphaFoldDB" id="A0A0E3BS18"/>
<organism evidence="2">
    <name type="scientific">Leptospira borgpetersenii serovar Ballum</name>
    <dbReference type="NCBI Taxonomy" id="280505"/>
    <lineage>
        <taxon>Bacteria</taxon>
        <taxon>Pseudomonadati</taxon>
        <taxon>Spirochaetota</taxon>
        <taxon>Spirochaetia</taxon>
        <taxon>Leptospirales</taxon>
        <taxon>Leptospiraceae</taxon>
        <taxon>Leptospira</taxon>
    </lineage>
</organism>
<dbReference type="GeneID" id="61173069"/>
<evidence type="ECO:0000259" key="1">
    <source>
        <dbReference type="PROSITE" id="PS50910"/>
    </source>
</evidence>
<accession>A0A0E3BS18</accession>
<dbReference type="PROSITE" id="PS50910">
    <property type="entry name" value="HEPN"/>
    <property type="match status" value="1"/>
</dbReference>
<reference evidence="2 3" key="1">
    <citation type="journal article" date="2015" name="PLoS Negl. Trop. Dis.">
        <title>Distribution of Plasmids in Distinct Leptospira Pathogenic Species.</title>
        <authorList>
            <person name="Wang Y."/>
            <person name="Zhuang X."/>
            <person name="Zhong Y."/>
            <person name="Zhang C."/>
            <person name="Zhang Y."/>
            <person name="Zeng L."/>
            <person name="Zhu Y."/>
            <person name="He P."/>
            <person name="Dong K."/>
            <person name="Pal U."/>
            <person name="Guo X."/>
            <person name="Qin J."/>
        </authorList>
    </citation>
    <scope>NUCLEOTIDE SEQUENCE [LARGE SCALE GENOMIC DNA]</scope>
    <source>
        <strain evidence="2 3">56604</strain>
    </source>
</reference>
<gene>
    <name evidence="2" type="ORF">LBBP_03410</name>
</gene>
<evidence type="ECO:0000313" key="3">
    <source>
        <dbReference type="Proteomes" id="UP000058857"/>
    </source>
</evidence>
<feature type="domain" description="HEPN" evidence="1">
    <location>
        <begin position="10"/>
        <end position="118"/>
    </location>
</feature>
<dbReference type="RefSeq" id="WP_002733966.1">
    <property type="nucleotide sequence ID" value="NZ_CP012029.1"/>
</dbReference>
<protein>
    <submittedName>
        <fullName evidence="2">HEPN domain protein</fullName>
    </submittedName>
</protein>
<proteinExistence type="predicted"/>
<name>A0A0E3BS18_LEPBO</name>
<sequence>MQNPRWKDWLAQAERDLEWAKASLHSGFFAQTCFVCQQVGEKSLKALAFFRGADLVKSHSVKTIAKELNENGEIESIGQKLDLYYIPTRYPDAFMEGAPFEYFEESQAKEAIEFAETLIRIVREKIP</sequence>
<dbReference type="Pfam" id="PF05168">
    <property type="entry name" value="HEPN"/>
    <property type="match status" value="1"/>
</dbReference>
<dbReference type="Gene3D" id="1.20.120.330">
    <property type="entry name" value="Nucleotidyltransferases domain 2"/>
    <property type="match status" value="1"/>
</dbReference>
<dbReference type="Proteomes" id="UP000058857">
    <property type="component" value="Chromosome 1"/>
</dbReference>
<dbReference type="SUPFAM" id="SSF81593">
    <property type="entry name" value="Nucleotidyltransferase substrate binding subunit/domain"/>
    <property type="match status" value="1"/>
</dbReference>
<dbReference type="PATRIC" id="fig|280505.15.peg.3324"/>